<evidence type="ECO:0000313" key="1">
    <source>
        <dbReference type="EMBL" id="QTA85629.1"/>
    </source>
</evidence>
<name>A0A975BI87_9BACT</name>
<proteinExistence type="predicted"/>
<dbReference type="KEGG" id="dmm:dnm_016400"/>
<sequence>MNNAGIPGTSVSAADCTEENWENVLGSLLISKACGCA</sequence>
<evidence type="ECO:0000313" key="2">
    <source>
        <dbReference type="Proteomes" id="UP000663722"/>
    </source>
</evidence>
<dbReference type="EMBL" id="CP061800">
    <property type="protein sequence ID" value="QTA85629.1"/>
    <property type="molecule type" value="Genomic_DNA"/>
</dbReference>
<gene>
    <name evidence="1" type="ORF">dnm_016400</name>
</gene>
<protein>
    <submittedName>
        <fullName evidence="1">Uncharacterized protein</fullName>
    </submittedName>
</protein>
<organism evidence="1 2">
    <name type="scientific">Desulfonema magnum</name>
    <dbReference type="NCBI Taxonomy" id="45655"/>
    <lineage>
        <taxon>Bacteria</taxon>
        <taxon>Pseudomonadati</taxon>
        <taxon>Thermodesulfobacteriota</taxon>
        <taxon>Desulfobacteria</taxon>
        <taxon>Desulfobacterales</taxon>
        <taxon>Desulfococcaceae</taxon>
        <taxon>Desulfonema</taxon>
    </lineage>
</organism>
<dbReference type="AlphaFoldDB" id="A0A975BI87"/>
<reference evidence="1" key="1">
    <citation type="journal article" date="2021" name="Microb. Physiol.">
        <title>Proteogenomic Insights into the Physiology of Marine, Sulfate-Reducing, Filamentous Desulfonema limicola and Desulfonema magnum.</title>
        <authorList>
            <person name="Schnaars V."/>
            <person name="Wohlbrand L."/>
            <person name="Scheve S."/>
            <person name="Hinrichs C."/>
            <person name="Reinhardt R."/>
            <person name="Rabus R."/>
        </authorList>
    </citation>
    <scope>NUCLEOTIDE SEQUENCE</scope>
    <source>
        <strain evidence="1">4be13</strain>
    </source>
</reference>
<keyword evidence="2" id="KW-1185">Reference proteome</keyword>
<dbReference type="Proteomes" id="UP000663722">
    <property type="component" value="Chromosome"/>
</dbReference>
<accession>A0A975BI87</accession>